<feature type="transmembrane region" description="Helical" evidence="7">
    <location>
        <begin position="116"/>
        <end position="138"/>
    </location>
</feature>
<feature type="transmembrane region" description="Helical" evidence="7">
    <location>
        <begin position="350"/>
        <end position="371"/>
    </location>
</feature>
<dbReference type="InterPro" id="IPR020846">
    <property type="entry name" value="MFS_dom"/>
</dbReference>
<dbReference type="CDD" id="cd17321">
    <property type="entry name" value="MFS_MMR_MDR_like"/>
    <property type="match status" value="1"/>
</dbReference>
<dbReference type="InterPro" id="IPR036259">
    <property type="entry name" value="MFS_trans_sf"/>
</dbReference>
<gene>
    <name evidence="9" type="ORF">SAMN04488112_10689</name>
</gene>
<dbReference type="InterPro" id="IPR011701">
    <property type="entry name" value="MFS"/>
</dbReference>
<name>A0A1G6KPF5_9BACL</name>
<dbReference type="Pfam" id="PF07690">
    <property type="entry name" value="MFS_1"/>
    <property type="match status" value="1"/>
</dbReference>
<keyword evidence="5 7" id="KW-1133">Transmembrane helix</keyword>
<evidence type="ECO:0000256" key="2">
    <source>
        <dbReference type="ARBA" id="ARBA00022448"/>
    </source>
</evidence>
<dbReference type="PANTHER" id="PTHR42718">
    <property type="entry name" value="MAJOR FACILITATOR SUPERFAMILY MULTIDRUG TRANSPORTER MFSC"/>
    <property type="match status" value="1"/>
</dbReference>
<protein>
    <submittedName>
        <fullName evidence="9">MFS transporter, DHA2 family, multidrug resistance protein</fullName>
    </submittedName>
</protein>
<reference evidence="9 10" key="1">
    <citation type="submission" date="2016-10" db="EMBL/GenBank/DDBJ databases">
        <authorList>
            <person name="de Groot N.N."/>
        </authorList>
    </citation>
    <scope>NUCLEOTIDE SEQUENCE [LARGE SCALE GENOMIC DNA]</scope>
    <source>
        <strain evidence="9 10">DSM 45514</strain>
    </source>
</reference>
<keyword evidence="3" id="KW-1003">Cell membrane</keyword>
<feature type="transmembrane region" description="Helical" evidence="7">
    <location>
        <begin position="216"/>
        <end position="234"/>
    </location>
</feature>
<dbReference type="PANTHER" id="PTHR42718:SF47">
    <property type="entry name" value="METHYL VIOLOGEN RESISTANCE PROTEIN SMVA"/>
    <property type="match status" value="1"/>
</dbReference>
<feature type="domain" description="Major facilitator superfamily (MFS) profile" evidence="8">
    <location>
        <begin position="1"/>
        <end position="445"/>
    </location>
</feature>
<dbReference type="STRING" id="1236220.SAMN04488112_10689"/>
<feature type="transmembrane region" description="Helical" evidence="7">
    <location>
        <begin position="254"/>
        <end position="274"/>
    </location>
</feature>
<dbReference type="GO" id="GO:0022857">
    <property type="term" value="F:transmembrane transporter activity"/>
    <property type="evidence" value="ECO:0007669"/>
    <property type="project" value="InterPro"/>
</dbReference>
<evidence type="ECO:0000256" key="4">
    <source>
        <dbReference type="ARBA" id="ARBA00022692"/>
    </source>
</evidence>
<feature type="transmembrane region" description="Helical" evidence="7">
    <location>
        <begin position="60"/>
        <end position="80"/>
    </location>
</feature>
<organism evidence="9 10">
    <name type="scientific">Melghirimyces thermohalophilus</name>
    <dbReference type="NCBI Taxonomy" id="1236220"/>
    <lineage>
        <taxon>Bacteria</taxon>
        <taxon>Bacillati</taxon>
        <taxon>Bacillota</taxon>
        <taxon>Bacilli</taxon>
        <taxon>Bacillales</taxon>
        <taxon>Thermoactinomycetaceae</taxon>
        <taxon>Melghirimyces</taxon>
    </lineage>
</organism>
<evidence type="ECO:0000256" key="5">
    <source>
        <dbReference type="ARBA" id="ARBA00022989"/>
    </source>
</evidence>
<evidence type="ECO:0000256" key="7">
    <source>
        <dbReference type="SAM" id="Phobius"/>
    </source>
</evidence>
<evidence type="ECO:0000313" key="10">
    <source>
        <dbReference type="Proteomes" id="UP000199387"/>
    </source>
</evidence>
<dbReference type="Gene3D" id="1.20.1720.10">
    <property type="entry name" value="Multidrug resistance protein D"/>
    <property type="match status" value="2"/>
</dbReference>
<dbReference type="Proteomes" id="UP000199387">
    <property type="component" value="Unassembled WGS sequence"/>
</dbReference>
<dbReference type="SUPFAM" id="SSF103473">
    <property type="entry name" value="MFS general substrate transporter"/>
    <property type="match status" value="1"/>
</dbReference>
<dbReference type="PROSITE" id="PS50850">
    <property type="entry name" value="MFS"/>
    <property type="match status" value="1"/>
</dbReference>
<evidence type="ECO:0000256" key="1">
    <source>
        <dbReference type="ARBA" id="ARBA00004651"/>
    </source>
</evidence>
<dbReference type="GO" id="GO:0005886">
    <property type="term" value="C:plasma membrane"/>
    <property type="evidence" value="ECO:0007669"/>
    <property type="project" value="UniProtKB-SubCell"/>
</dbReference>
<evidence type="ECO:0000259" key="8">
    <source>
        <dbReference type="PROSITE" id="PS50850"/>
    </source>
</evidence>
<feature type="transmembrane region" description="Helical" evidence="7">
    <location>
        <begin position="281"/>
        <end position="302"/>
    </location>
</feature>
<feature type="transmembrane region" description="Helical" evidence="7">
    <location>
        <begin position="150"/>
        <end position="170"/>
    </location>
</feature>
<evidence type="ECO:0000313" key="9">
    <source>
        <dbReference type="EMBL" id="SDC32854.1"/>
    </source>
</evidence>
<accession>A0A1G6KPF5</accession>
<sequence>MLWIIHIGELLAVGFVLTMGRLGDKIGRRRLLVFGVTVYGIASLMAAFSTAAWMLIAVRAFLGVAAATVMPSTMSLLRNLFLDPKQFSVAVAIHLSAFSAGAALGPTMGGLLLDHFWWGAVFLINVPVAIVLLATSRLLPEFRNADAKRLDVISVLLSSLALITLIFGLQEMAHDGFNMLYGGSVVMGIATGGLFIRRQMKSLDPLLDLRMFRIPVFNFSLIALMLILLVTSGAEMLFAQHLQAVVGLSPTEAGFLLIIPALLSMAGTLMSPVLTRWMRQAYAMVSGLFVAAGGALLIMLTAHDAGPLILIIGASLLAFGAGPTLTIASEQIISSVPQERAGSASAMNDVSSGLGYALSIAFIGSLGMYVYRQSLANSIPAGVPSEIVNSAMESIGAAVVAAEGVPKMLQAVQSSFTVAIQTIYGLAAIGLFVLMTIIIWKLRHVRQEDTVPAEKVTVALKRETLTKEFQRYN</sequence>
<keyword evidence="10" id="KW-1185">Reference proteome</keyword>
<keyword evidence="2" id="KW-0813">Transport</keyword>
<dbReference type="AlphaFoldDB" id="A0A1G6KPF5"/>
<feature type="transmembrane region" description="Helical" evidence="7">
    <location>
        <begin position="418"/>
        <end position="440"/>
    </location>
</feature>
<feature type="transmembrane region" description="Helical" evidence="7">
    <location>
        <begin position="31"/>
        <end position="54"/>
    </location>
</feature>
<proteinExistence type="predicted"/>
<evidence type="ECO:0000256" key="6">
    <source>
        <dbReference type="ARBA" id="ARBA00023136"/>
    </source>
</evidence>
<comment type="subcellular location">
    <subcellularLocation>
        <location evidence="1">Cell membrane</location>
        <topology evidence="1">Multi-pass membrane protein</topology>
    </subcellularLocation>
</comment>
<feature type="transmembrane region" description="Helical" evidence="7">
    <location>
        <begin position="176"/>
        <end position="196"/>
    </location>
</feature>
<keyword evidence="6 7" id="KW-0472">Membrane</keyword>
<evidence type="ECO:0000256" key="3">
    <source>
        <dbReference type="ARBA" id="ARBA00022475"/>
    </source>
</evidence>
<feature type="transmembrane region" description="Helical" evidence="7">
    <location>
        <begin position="308"/>
        <end position="329"/>
    </location>
</feature>
<keyword evidence="4 7" id="KW-0812">Transmembrane</keyword>
<feature type="transmembrane region" description="Helical" evidence="7">
    <location>
        <begin position="87"/>
        <end position="104"/>
    </location>
</feature>
<dbReference type="EMBL" id="FMZA01000006">
    <property type="protein sequence ID" value="SDC32854.1"/>
    <property type="molecule type" value="Genomic_DNA"/>
</dbReference>